<keyword evidence="12 13" id="KW-0472">Membrane</keyword>
<evidence type="ECO:0000259" key="14">
    <source>
        <dbReference type="Pfam" id="PF02665"/>
    </source>
</evidence>
<gene>
    <name evidence="15" type="primary">narI</name>
    <name evidence="15" type="ORF">PQU95_01720</name>
</gene>
<evidence type="ECO:0000256" key="2">
    <source>
        <dbReference type="ARBA" id="ARBA00022448"/>
    </source>
</evidence>
<dbReference type="Gene3D" id="1.20.950.20">
    <property type="entry name" value="Transmembrane di-heme cytochromes, Chain C"/>
    <property type="match status" value="1"/>
</dbReference>
<proteinExistence type="predicted"/>
<evidence type="ECO:0000256" key="3">
    <source>
        <dbReference type="ARBA" id="ARBA00022475"/>
    </source>
</evidence>
<dbReference type="Pfam" id="PF02665">
    <property type="entry name" value="Nitrate_red_gam"/>
    <property type="match status" value="1"/>
</dbReference>
<keyword evidence="9" id="KW-0560">Oxidoreductase</keyword>
<keyword evidence="3" id="KW-1003">Cell membrane</keyword>
<dbReference type="PANTHER" id="PTHR30598:SF3">
    <property type="entry name" value="RESPIRATORY NITRATE REDUCTASE 1 GAMMA CHAIN"/>
    <property type="match status" value="1"/>
</dbReference>
<dbReference type="NCBIfam" id="TIGR00351">
    <property type="entry name" value="narI"/>
    <property type="match status" value="1"/>
</dbReference>
<accession>A0ABT5IUS3</accession>
<evidence type="ECO:0000256" key="9">
    <source>
        <dbReference type="ARBA" id="ARBA00023002"/>
    </source>
</evidence>
<dbReference type="Proteomes" id="UP001219956">
    <property type="component" value="Unassembled WGS sequence"/>
</dbReference>
<evidence type="ECO:0000256" key="4">
    <source>
        <dbReference type="ARBA" id="ARBA00022617"/>
    </source>
</evidence>
<evidence type="ECO:0000256" key="7">
    <source>
        <dbReference type="ARBA" id="ARBA00022982"/>
    </source>
</evidence>
<feature type="transmembrane region" description="Helical" evidence="13">
    <location>
        <begin position="195"/>
        <end position="218"/>
    </location>
</feature>
<keyword evidence="11" id="KW-0534">Nitrate assimilation</keyword>
<dbReference type="InterPro" id="IPR003816">
    <property type="entry name" value="Nitrate_red_gam"/>
</dbReference>
<evidence type="ECO:0000256" key="5">
    <source>
        <dbReference type="ARBA" id="ARBA00022692"/>
    </source>
</evidence>
<keyword evidence="16" id="KW-1185">Reference proteome</keyword>
<evidence type="ECO:0000256" key="1">
    <source>
        <dbReference type="ARBA" id="ARBA00004651"/>
    </source>
</evidence>
<comment type="caution">
    <text evidence="15">The sequence shown here is derived from an EMBL/GenBank/DDBJ whole genome shotgun (WGS) entry which is preliminary data.</text>
</comment>
<feature type="transmembrane region" description="Helical" evidence="13">
    <location>
        <begin position="53"/>
        <end position="77"/>
    </location>
</feature>
<reference evidence="15 16" key="1">
    <citation type="submission" date="2023-01" db="EMBL/GenBank/DDBJ databases">
        <title>Novel species of the genus Vogesella isolated from rivers.</title>
        <authorList>
            <person name="Lu H."/>
        </authorList>
    </citation>
    <scope>NUCLEOTIDE SEQUENCE [LARGE SCALE GENOMIC DNA]</scope>
    <source>
        <strain evidence="15 16">DC21W</strain>
    </source>
</reference>
<sequence>MDYLHQFVFGIYPYIALAIFLLGSLVRFEREQYSWKSESSQLLHRGSLRLGNILFHVGIIGLFFGHAVGLLTPVAVWDALGVTHSFKQAFAMTAGGIMGTLCLIGVLILLTRRLGNDRLAANTTWRDKLVLLWILATLLLGLSTIAVSAQHMDGHEMVLLMTWAQHVVTFRGDAASFIADASPVFKAHLFMGMSLFVIFPFTRLVHVWSGFGAVGYLGRSWQLVRPRR</sequence>
<keyword evidence="6" id="KW-0479">Metal-binding</keyword>
<comment type="subcellular location">
    <subcellularLocation>
        <location evidence="1">Cell membrane</location>
        <topology evidence="1">Multi-pass membrane protein</topology>
    </subcellularLocation>
</comment>
<evidence type="ECO:0000313" key="16">
    <source>
        <dbReference type="Proteomes" id="UP001219956"/>
    </source>
</evidence>
<keyword evidence="2" id="KW-0813">Transport</keyword>
<dbReference type="EMBL" id="JAQQLF010000002">
    <property type="protein sequence ID" value="MDC7715941.1"/>
    <property type="molecule type" value="Genomic_DNA"/>
</dbReference>
<feature type="transmembrane region" description="Helical" evidence="13">
    <location>
        <begin position="89"/>
        <end position="110"/>
    </location>
</feature>
<evidence type="ECO:0000313" key="15">
    <source>
        <dbReference type="EMBL" id="MDC7715941.1"/>
    </source>
</evidence>
<evidence type="ECO:0000256" key="12">
    <source>
        <dbReference type="ARBA" id="ARBA00023136"/>
    </source>
</evidence>
<dbReference type="PANTHER" id="PTHR30598">
    <property type="entry name" value="NITRATE REDUCTASE PRIVATE CHAPERONE, REDOX ENZYME MATURATION PROTEIN REMP FAMILY"/>
    <property type="match status" value="1"/>
</dbReference>
<evidence type="ECO:0000256" key="11">
    <source>
        <dbReference type="ARBA" id="ARBA00023063"/>
    </source>
</evidence>
<dbReference type="SUPFAM" id="SSF103501">
    <property type="entry name" value="Respiratory nitrate reductase 1 gamma chain"/>
    <property type="match status" value="1"/>
</dbReference>
<keyword evidence="8 13" id="KW-1133">Transmembrane helix</keyword>
<organism evidence="15 16">
    <name type="scientific">Vogesella aquatica</name>
    <dbReference type="NCBI Taxonomy" id="2984206"/>
    <lineage>
        <taxon>Bacteria</taxon>
        <taxon>Pseudomonadati</taxon>
        <taxon>Pseudomonadota</taxon>
        <taxon>Betaproteobacteria</taxon>
        <taxon>Neisseriales</taxon>
        <taxon>Chromobacteriaceae</taxon>
        <taxon>Vogesella</taxon>
    </lineage>
</organism>
<dbReference type="RefSeq" id="WP_272750416.1">
    <property type="nucleotide sequence ID" value="NZ_JAQQLF010000002.1"/>
</dbReference>
<dbReference type="InterPro" id="IPR023234">
    <property type="entry name" value="NarG-like_domain"/>
</dbReference>
<evidence type="ECO:0000256" key="8">
    <source>
        <dbReference type="ARBA" id="ARBA00022989"/>
    </source>
</evidence>
<feature type="transmembrane region" description="Helical" evidence="13">
    <location>
        <begin position="130"/>
        <end position="149"/>
    </location>
</feature>
<evidence type="ECO:0000256" key="10">
    <source>
        <dbReference type="ARBA" id="ARBA00023004"/>
    </source>
</evidence>
<feature type="domain" description="NarG-like" evidence="14">
    <location>
        <begin position="5"/>
        <end position="227"/>
    </location>
</feature>
<keyword evidence="5 13" id="KW-0812">Transmembrane</keyword>
<evidence type="ECO:0000256" key="13">
    <source>
        <dbReference type="SAM" id="Phobius"/>
    </source>
</evidence>
<keyword evidence="7" id="KW-0249">Electron transport</keyword>
<dbReference type="InterPro" id="IPR036197">
    <property type="entry name" value="NarG-like_sf"/>
</dbReference>
<keyword evidence="10" id="KW-0408">Iron</keyword>
<dbReference type="InterPro" id="IPR051936">
    <property type="entry name" value="Heme-iron_electron_transfer"/>
</dbReference>
<protein>
    <submittedName>
        <fullName evidence="15">Respiratory nitrate reductase subunit gamma</fullName>
    </submittedName>
</protein>
<feature type="transmembrane region" description="Helical" evidence="13">
    <location>
        <begin position="6"/>
        <end position="26"/>
    </location>
</feature>
<keyword evidence="4" id="KW-0349">Heme</keyword>
<evidence type="ECO:0000256" key="6">
    <source>
        <dbReference type="ARBA" id="ARBA00022723"/>
    </source>
</evidence>
<name>A0ABT5IUS3_9NEIS</name>